<dbReference type="GO" id="GO:0042398">
    <property type="term" value="P:modified amino acid biosynthetic process"/>
    <property type="evidence" value="ECO:0007669"/>
    <property type="project" value="InterPro"/>
</dbReference>
<dbReference type="RefSeq" id="WP_114834233.1">
    <property type="nucleotide sequence ID" value="NZ_LR699114.1"/>
</dbReference>
<comment type="caution">
    <text evidence="5">The sequence shown here is derived from an EMBL/GenBank/DDBJ whole genome shotgun (WGS) entry which is preliminary data.</text>
</comment>
<dbReference type="NCBIfam" id="TIGR02050">
    <property type="entry name" value="gshA_cyan_rel"/>
    <property type="match status" value="1"/>
</dbReference>
<dbReference type="InterPro" id="IPR014746">
    <property type="entry name" value="Gln_synth/guanido_kin_cat_dom"/>
</dbReference>
<dbReference type="NCBIfam" id="NF010040">
    <property type="entry name" value="PRK13516.1"/>
    <property type="match status" value="1"/>
</dbReference>
<keyword evidence="6" id="KW-1185">Reference proteome</keyword>
<reference evidence="5 6" key="1">
    <citation type="submission" date="2018-07" db="EMBL/GenBank/DDBJ databases">
        <title>Genomic Encyclopedia of Type Strains, Phase IV (KMG-IV): sequencing the most valuable type-strain genomes for metagenomic binning, comparative biology and taxonomic classification.</title>
        <authorList>
            <person name="Goeker M."/>
        </authorList>
    </citation>
    <scope>NUCLEOTIDE SEQUENCE [LARGE SCALE GENOMIC DNA]</scope>
    <source>
        <strain evidence="5 6">DSM 16500</strain>
    </source>
</reference>
<dbReference type="InterPro" id="IPR050141">
    <property type="entry name" value="GCL_type2/YbdK_subfam"/>
</dbReference>
<sequence length="371" mass="43258">MPKLVFHRSSELTLGVELELQLINPQTQELISRAKELIRYIRDSDYRDLIKPEITQSMIELNSSIHTTPQSLHKELHTLTRFLNHAGKALDVAFCGGGTHPFQAWSTHKIFPSPRFKTLYWRNRYLAKRFTVFALHIHIGCKNGNDAIYLTHQLNRFVPHFIALSAASPFYMSIDTGFQSSRINVVNAFPQSGIIPFLINWNEFSEYYLKMRKLKIIHSMKDFYWDIRPKPTFGTVEMRICDAPLTLEHVITIVAYAQALARYLLLEKPFPFTKDLYLVYNDNRFQAARYGFDGSIIDPQTLEKKTIANDILAILKCVKPHASALNTESYLRKIYAWTRHKQNDAVKLRSMFVKLKSFRKLVQKQCQLWLE</sequence>
<dbReference type="GO" id="GO:0005524">
    <property type="term" value="F:ATP binding"/>
    <property type="evidence" value="ECO:0007669"/>
    <property type="project" value="UniProtKB-KW"/>
</dbReference>
<name>A0A370GLM9_9COXI</name>
<gene>
    <name evidence="5" type="ORF">C8D86_10939</name>
</gene>
<dbReference type="GO" id="GO:0004357">
    <property type="term" value="F:glutamate-cysteine ligase activity"/>
    <property type="evidence" value="ECO:0007669"/>
    <property type="project" value="UniProtKB-EC"/>
</dbReference>
<evidence type="ECO:0000313" key="5">
    <source>
        <dbReference type="EMBL" id="RDI44557.1"/>
    </source>
</evidence>
<keyword evidence="2 4" id="KW-0547">Nucleotide-binding</keyword>
<dbReference type="InterPro" id="IPR006336">
    <property type="entry name" value="GCS2"/>
</dbReference>
<evidence type="ECO:0000256" key="3">
    <source>
        <dbReference type="ARBA" id="ARBA00022840"/>
    </source>
</evidence>
<dbReference type="PANTHER" id="PTHR36510">
    <property type="entry name" value="GLUTAMATE--CYSTEINE LIGASE 2-RELATED"/>
    <property type="match status" value="1"/>
</dbReference>
<dbReference type="PANTHER" id="PTHR36510:SF1">
    <property type="entry name" value="GLUTAMATE--CYSTEINE LIGASE 2-RELATED"/>
    <property type="match status" value="1"/>
</dbReference>
<dbReference type="OrthoDB" id="9769628at2"/>
<dbReference type="EC" id="6.3.2.2" evidence="4"/>
<dbReference type="SUPFAM" id="SSF55931">
    <property type="entry name" value="Glutamine synthetase/guanido kinase"/>
    <property type="match status" value="1"/>
</dbReference>
<organism evidence="5 6">
    <name type="scientific">Aquicella lusitana</name>
    <dbReference type="NCBI Taxonomy" id="254246"/>
    <lineage>
        <taxon>Bacteria</taxon>
        <taxon>Pseudomonadati</taxon>
        <taxon>Pseudomonadota</taxon>
        <taxon>Gammaproteobacteria</taxon>
        <taxon>Legionellales</taxon>
        <taxon>Coxiellaceae</taxon>
        <taxon>Aquicella</taxon>
    </lineage>
</organism>
<comment type="similarity">
    <text evidence="4">Belongs to the glutamate--cysteine ligase type 2 family. YbdK subfamily.</text>
</comment>
<dbReference type="Pfam" id="PF04107">
    <property type="entry name" value="GCS2"/>
    <property type="match status" value="1"/>
</dbReference>
<dbReference type="Proteomes" id="UP000254720">
    <property type="component" value="Unassembled WGS sequence"/>
</dbReference>
<evidence type="ECO:0000256" key="1">
    <source>
        <dbReference type="ARBA" id="ARBA00022598"/>
    </source>
</evidence>
<dbReference type="InterPro" id="IPR011793">
    <property type="entry name" value="YbdK"/>
</dbReference>
<keyword evidence="1 4" id="KW-0436">Ligase</keyword>
<comment type="catalytic activity">
    <reaction evidence="4">
        <text>L-cysteine + L-glutamate + ATP = gamma-L-glutamyl-L-cysteine + ADP + phosphate + H(+)</text>
        <dbReference type="Rhea" id="RHEA:13285"/>
        <dbReference type="ChEBI" id="CHEBI:15378"/>
        <dbReference type="ChEBI" id="CHEBI:29985"/>
        <dbReference type="ChEBI" id="CHEBI:30616"/>
        <dbReference type="ChEBI" id="CHEBI:35235"/>
        <dbReference type="ChEBI" id="CHEBI:43474"/>
        <dbReference type="ChEBI" id="CHEBI:58173"/>
        <dbReference type="ChEBI" id="CHEBI:456216"/>
        <dbReference type="EC" id="6.3.2.2"/>
    </reaction>
</comment>
<dbReference type="Gene3D" id="3.30.590.20">
    <property type="match status" value="1"/>
</dbReference>
<keyword evidence="3 4" id="KW-0067">ATP-binding</keyword>
<protein>
    <recommendedName>
        <fullName evidence="4">Putative glutamate--cysteine ligase 2</fullName>
        <ecNumber evidence="4">6.3.2.2</ecNumber>
    </recommendedName>
    <alternativeName>
        <fullName evidence="4">Gamma-glutamylcysteine synthetase 2</fullName>
        <shortName evidence="4">GCS 2</shortName>
        <shortName evidence="4">Gamma-GCS 2</shortName>
    </alternativeName>
</protein>
<evidence type="ECO:0000313" key="6">
    <source>
        <dbReference type="Proteomes" id="UP000254720"/>
    </source>
</evidence>
<proteinExistence type="inferred from homology"/>
<evidence type="ECO:0000256" key="4">
    <source>
        <dbReference type="HAMAP-Rule" id="MF_01609"/>
    </source>
</evidence>
<comment type="function">
    <text evidence="4">ATP-dependent carboxylate-amine ligase which exhibits weak glutamate--cysteine ligase activity.</text>
</comment>
<dbReference type="HAMAP" id="MF_01609">
    <property type="entry name" value="Glu_cys_ligase_2"/>
    <property type="match status" value="1"/>
</dbReference>
<dbReference type="AlphaFoldDB" id="A0A370GLM9"/>
<dbReference type="EMBL" id="QQAX01000009">
    <property type="protein sequence ID" value="RDI44557.1"/>
    <property type="molecule type" value="Genomic_DNA"/>
</dbReference>
<evidence type="ECO:0000256" key="2">
    <source>
        <dbReference type="ARBA" id="ARBA00022741"/>
    </source>
</evidence>
<accession>A0A370GLM9</accession>